<evidence type="ECO:0000313" key="2">
    <source>
        <dbReference type="Proteomes" id="UP001385951"/>
    </source>
</evidence>
<sequence length="166" mass="19036">MSAATESSYTGCRAKFRLEDEFSVSLEGVDLEPRGDSGLELKRLSIESPEKLSKVDWEMRKRRKSHRYAVARESIETFTLWLVYTKNQMEQKHEFENLAQMTGTHLDFLKAKRNDLGKDELESSIIPLFVSSPLLKKSVSDNKELGKEIVSVLCKHRSQCKDGYGM</sequence>
<reference evidence="1 2" key="1">
    <citation type="submission" date="2022-09" db="EMBL/GenBank/DDBJ databases">
        <authorList>
            <person name="Palmer J.M."/>
        </authorList>
    </citation>
    <scope>NUCLEOTIDE SEQUENCE [LARGE SCALE GENOMIC DNA]</scope>
    <source>
        <strain evidence="1 2">DSM 7382</strain>
    </source>
</reference>
<dbReference type="EMBL" id="JASBNA010000088">
    <property type="protein sequence ID" value="KAK7677466.1"/>
    <property type="molecule type" value="Genomic_DNA"/>
</dbReference>
<organism evidence="1 2">
    <name type="scientific">Cerrena zonata</name>
    <dbReference type="NCBI Taxonomy" id="2478898"/>
    <lineage>
        <taxon>Eukaryota</taxon>
        <taxon>Fungi</taxon>
        <taxon>Dikarya</taxon>
        <taxon>Basidiomycota</taxon>
        <taxon>Agaricomycotina</taxon>
        <taxon>Agaricomycetes</taxon>
        <taxon>Polyporales</taxon>
        <taxon>Cerrenaceae</taxon>
        <taxon>Cerrena</taxon>
    </lineage>
</organism>
<evidence type="ECO:0000313" key="1">
    <source>
        <dbReference type="EMBL" id="KAK7677466.1"/>
    </source>
</evidence>
<dbReference type="AlphaFoldDB" id="A0AAW0FB07"/>
<accession>A0AAW0FB07</accession>
<comment type="caution">
    <text evidence="1">The sequence shown here is derived from an EMBL/GenBank/DDBJ whole genome shotgun (WGS) entry which is preliminary data.</text>
</comment>
<proteinExistence type="predicted"/>
<name>A0AAW0FB07_9APHY</name>
<dbReference type="Proteomes" id="UP001385951">
    <property type="component" value="Unassembled WGS sequence"/>
</dbReference>
<gene>
    <name evidence="1" type="ORF">QCA50_019579</name>
</gene>
<keyword evidence="2" id="KW-1185">Reference proteome</keyword>
<protein>
    <submittedName>
        <fullName evidence="1">Uncharacterized protein</fullName>
    </submittedName>
</protein>